<dbReference type="RefSeq" id="XP_014239207.1">
    <property type="nucleotide sequence ID" value="XM_014383721.2"/>
</dbReference>
<accession>A0A8I6R5I5</accession>
<dbReference type="AlphaFoldDB" id="A0A8I6R5I5"/>
<reference evidence="1" key="1">
    <citation type="submission" date="2022-01" db="UniProtKB">
        <authorList>
            <consortium name="EnsemblMetazoa"/>
        </authorList>
    </citation>
    <scope>IDENTIFICATION</scope>
</reference>
<dbReference type="EnsemblMetazoa" id="XM_014383721.2">
    <property type="protein sequence ID" value="XP_014239207.1"/>
    <property type="gene ID" value="LOC106660791"/>
</dbReference>
<name>A0A8I6R5I5_CIMLE</name>
<evidence type="ECO:0000313" key="2">
    <source>
        <dbReference type="Proteomes" id="UP000494040"/>
    </source>
</evidence>
<dbReference type="GeneID" id="106660791"/>
<organism evidence="1 2">
    <name type="scientific">Cimex lectularius</name>
    <name type="common">Bed bug</name>
    <name type="synonym">Acanthia lectularia</name>
    <dbReference type="NCBI Taxonomy" id="79782"/>
    <lineage>
        <taxon>Eukaryota</taxon>
        <taxon>Metazoa</taxon>
        <taxon>Ecdysozoa</taxon>
        <taxon>Arthropoda</taxon>
        <taxon>Hexapoda</taxon>
        <taxon>Insecta</taxon>
        <taxon>Pterygota</taxon>
        <taxon>Neoptera</taxon>
        <taxon>Paraneoptera</taxon>
        <taxon>Hemiptera</taxon>
        <taxon>Heteroptera</taxon>
        <taxon>Panheteroptera</taxon>
        <taxon>Cimicomorpha</taxon>
        <taxon>Cimicidae</taxon>
        <taxon>Cimex</taxon>
    </lineage>
</organism>
<dbReference type="Proteomes" id="UP000494040">
    <property type="component" value="Unassembled WGS sequence"/>
</dbReference>
<proteinExistence type="predicted"/>
<sequence length="235" mass="26732">MSTSVISRKGQNLVMGDILPRVLSILSVLEEDEQKMAVSTGEVQNIDPLSVRIQRKENIKALQRLLGDVDLPDLSEVEVDPLYTLSTLLEKFQREVVQLQQLYSHEKNNLKNISDSISMYTTRNDYLKTIAQGMTDSSTHKDQVEASNTGDLKQLFPMLKNDLDTVLNTCYPLIKTDIKNFLSKLESAERSDDEEDWWQEPSSDVDVSAICVLIEAKIIIQHPEKKTFFRLATLD</sequence>
<evidence type="ECO:0000313" key="1">
    <source>
        <dbReference type="EnsemblMetazoa" id="XP_014239207.1"/>
    </source>
</evidence>
<protein>
    <submittedName>
        <fullName evidence="1">Uncharacterized protein</fullName>
    </submittedName>
</protein>
<dbReference type="KEGG" id="clec:106660791"/>
<keyword evidence="2" id="KW-1185">Reference proteome</keyword>